<evidence type="ECO:0000313" key="2">
    <source>
        <dbReference type="Proteomes" id="UP000183940"/>
    </source>
</evidence>
<comment type="caution">
    <text evidence="1">The sequence shown here is derived from an EMBL/GenBank/DDBJ whole genome shotgun (WGS) entry which is preliminary data.</text>
</comment>
<dbReference type="EMBL" id="MLAW01000019">
    <property type="protein sequence ID" value="OJJ25252.1"/>
    <property type="molecule type" value="Genomic_DNA"/>
</dbReference>
<organism evidence="1 2">
    <name type="scientific">Roseofilum reptotaenium AO1-A</name>
    <dbReference type="NCBI Taxonomy" id="1925591"/>
    <lineage>
        <taxon>Bacteria</taxon>
        <taxon>Bacillati</taxon>
        <taxon>Cyanobacteriota</taxon>
        <taxon>Cyanophyceae</taxon>
        <taxon>Desertifilales</taxon>
        <taxon>Desertifilaceae</taxon>
        <taxon>Roseofilum</taxon>
    </lineage>
</organism>
<gene>
    <name evidence="1" type="ORF">BI308_12260</name>
</gene>
<keyword evidence="2" id="KW-1185">Reference proteome</keyword>
<accession>A0A1L9QRJ3</accession>
<protein>
    <recommendedName>
        <fullName evidence="3">DUF2281 domain-containing protein</fullName>
    </recommendedName>
</protein>
<sequence>MLTLEMAIQKIRDFPPEQQHQVIEFIERLELRSHKRPLDLNNNKGAQKSFAEAAQEFIGCLDSEIEDLSHNPEYLEGFGG</sequence>
<name>A0A1L9QRJ3_9CYAN</name>
<dbReference type="STRING" id="1925591.BI308_12260"/>
<evidence type="ECO:0000313" key="1">
    <source>
        <dbReference type="EMBL" id="OJJ25252.1"/>
    </source>
</evidence>
<dbReference type="Proteomes" id="UP000183940">
    <property type="component" value="Unassembled WGS sequence"/>
</dbReference>
<dbReference type="AlphaFoldDB" id="A0A1L9QRJ3"/>
<proteinExistence type="predicted"/>
<evidence type="ECO:0008006" key="3">
    <source>
        <dbReference type="Google" id="ProtNLM"/>
    </source>
</evidence>
<reference evidence="1" key="1">
    <citation type="submission" date="2016-10" db="EMBL/GenBank/DDBJ databases">
        <title>CRISPR-Cas defence system in Roseofilum reptotaenium: evidence of a bacteriophage-cyanobacterium arms race in the coral black band disease.</title>
        <authorList>
            <person name="Buerger P."/>
            <person name="Wood-Charlson E.M."/>
            <person name="Weynberg K.D."/>
            <person name="Willis B."/>
            <person name="Van Oppen M.J."/>
        </authorList>
    </citation>
    <scope>NUCLEOTIDE SEQUENCE [LARGE SCALE GENOMIC DNA]</scope>
    <source>
        <strain evidence="1">AO1-A</strain>
    </source>
</reference>